<feature type="domain" description="Sulfatase-modifying factor enzyme-like" evidence="3">
    <location>
        <begin position="106"/>
        <end position="407"/>
    </location>
</feature>
<dbReference type="Pfam" id="PF03781">
    <property type="entry name" value="FGE-sulfatase"/>
    <property type="match status" value="1"/>
</dbReference>
<dbReference type="Proteomes" id="UP000001357">
    <property type="component" value="Unassembled WGS sequence"/>
</dbReference>
<feature type="compositionally biased region" description="Polar residues" evidence="1">
    <location>
        <begin position="72"/>
        <end position="82"/>
    </location>
</feature>
<feature type="chain" id="PRO_5002745279" description="Sulfatase-modifying factor enzyme-like domain-containing protein" evidence="2">
    <location>
        <begin position="27"/>
        <end position="412"/>
    </location>
</feature>
<reference evidence="4 5" key="1">
    <citation type="journal article" date="2008" name="Nature">
        <title>The genome of the choanoflagellate Monosiga brevicollis and the origin of metazoans.</title>
        <authorList>
            <consortium name="JGI Sequencing"/>
            <person name="King N."/>
            <person name="Westbrook M.J."/>
            <person name="Young S.L."/>
            <person name="Kuo A."/>
            <person name="Abedin M."/>
            <person name="Chapman J."/>
            <person name="Fairclough S."/>
            <person name="Hellsten U."/>
            <person name="Isogai Y."/>
            <person name="Letunic I."/>
            <person name="Marr M."/>
            <person name="Pincus D."/>
            <person name="Putnam N."/>
            <person name="Rokas A."/>
            <person name="Wright K.J."/>
            <person name="Zuzow R."/>
            <person name="Dirks W."/>
            <person name="Good M."/>
            <person name="Goodstein D."/>
            <person name="Lemons D."/>
            <person name="Li W."/>
            <person name="Lyons J.B."/>
            <person name="Morris A."/>
            <person name="Nichols S."/>
            <person name="Richter D.J."/>
            <person name="Salamov A."/>
            <person name="Bork P."/>
            <person name="Lim W.A."/>
            <person name="Manning G."/>
            <person name="Miller W.T."/>
            <person name="McGinnis W."/>
            <person name="Shapiro H."/>
            <person name="Tjian R."/>
            <person name="Grigoriev I.V."/>
            <person name="Rokhsar D."/>
        </authorList>
    </citation>
    <scope>NUCLEOTIDE SEQUENCE [LARGE SCALE GENOMIC DNA]</scope>
    <source>
        <strain evidence="5">MX1 / ATCC 50154</strain>
    </source>
</reference>
<feature type="region of interest" description="Disordered" evidence="1">
    <location>
        <begin position="63"/>
        <end position="86"/>
    </location>
</feature>
<dbReference type="GO" id="GO:0005783">
    <property type="term" value="C:endoplasmic reticulum"/>
    <property type="evidence" value="ECO:0000318"/>
    <property type="project" value="GO_Central"/>
</dbReference>
<dbReference type="PANTHER" id="PTHR23150:SF19">
    <property type="entry name" value="FORMYLGLYCINE-GENERATING ENZYME"/>
    <property type="match status" value="1"/>
</dbReference>
<dbReference type="GeneID" id="5892925"/>
<gene>
    <name evidence="4" type="ORF">MONBRDRAFT_33343</name>
</gene>
<accession>A9V4V4</accession>
<sequence>MGGLRCFKVVGWALVGLLLASCLVEAMVDPAPTELTPDDGATGCGADPAFGAAEEGGGSCGCGALNREPSGDPNSDDLSAQAESAHDVDKYAAQANGHGESEEQAALLHLSGGVFTMGSDDGFFPDDGEGPARKVQVSPFLIGAHEVSNARFAAFVAATGYRTEAERFGNSFVVEQFISPRISAQISSAVAAAPWWLPVDGADWAHPEGPDTNISGRADHPAVHISWNDANAFCRWSHPRGRLPTEAEWEFAARGGLEHRLFPWGNKMQPKGEFRMNTWQSEMKIPTDANVFKHSFLPIHDGHAYYSAKNTAEDGFQLTAPVDSYKPNKFGLYNTVGNVWEWTNDWHTRVHSPDFVVDPRGPPAGDKKVKKGGSFMCNIFTCYRYRNSARMPLTPDSSAANVGFRCAADVSP</sequence>
<evidence type="ECO:0000313" key="4">
    <source>
        <dbReference type="EMBL" id="EDQ87521.1"/>
    </source>
</evidence>
<dbReference type="AlphaFoldDB" id="A9V4V4"/>
<dbReference type="InterPro" id="IPR051043">
    <property type="entry name" value="Sulfatase_Mod_Factor_Kinase"/>
</dbReference>
<dbReference type="InterPro" id="IPR042095">
    <property type="entry name" value="SUMF_sf"/>
</dbReference>
<dbReference type="KEGG" id="mbr:MONBRDRAFT_33343"/>
<dbReference type="eggNOG" id="ENOG502QVDG">
    <property type="taxonomic scope" value="Eukaryota"/>
</dbReference>
<dbReference type="PROSITE" id="PS51257">
    <property type="entry name" value="PROKAR_LIPOPROTEIN"/>
    <property type="match status" value="1"/>
</dbReference>
<evidence type="ECO:0000256" key="1">
    <source>
        <dbReference type="SAM" id="MobiDB-lite"/>
    </source>
</evidence>
<feature type="signal peptide" evidence="2">
    <location>
        <begin position="1"/>
        <end position="26"/>
    </location>
</feature>
<dbReference type="Gene3D" id="3.90.1580.10">
    <property type="entry name" value="paralog of FGE (formylglycine-generating enzyme)"/>
    <property type="match status" value="1"/>
</dbReference>
<dbReference type="RefSeq" id="XP_001747781.1">
    <property type="nucleotide sequence ID" value="XM_001747729.1"/>
</dbReference>
<dbReference type="InParanoid" id="A9V4V4"/>
<dbReference type="GO" id="GO:0120147">
    <property type="term" value="F:formylglycine-generating oxidase activity"/>
    <property type="evidence" value="ECO:0000318"/>
    <property type="project" value="GO_Central"/>
</dbReference>
<name>A9V4V4_MONBE</name>
<dbReference type="STRING" id="81824.A9V4V4"/>
<evidence type="ECO:0000259" key="3">
    <source>
        <dbReference type="Pfam" id="PF03781"/>
    </source>
</evidence>
<dbReference type="OMA" id="HHYQCIV"/>
<dbReference type="EMBL" id="CH991559">
    <property type="protein sequence ID" value="EDQ87521.1"/>
    <property type="molecule type" value="Genomic_DNA"/>
</dbReference>
<dbReference type="FunCoup" id="A9V4V4">
    <property type="interactions" value="316"/>
</dbReference>
<organism evidence="4 5">
    <name type="scientific">Monosiga brevicollis</name>
    <name type="common">Choanoflagellate</name>
    <dbReference type="NCBI Taxonomy" id="81824"/>
    <lineage>
        <taxon>Eukaryota</taxon>
        <taxon>Choanoflagellata</taxon>
        <taxon>Craspedida</taxon>
        <taxon>Salpingoecidae</taxon>
        <taxon>Monosiga</taxon>
    </lineage>
</organism>
<dbReference type="PANTHER" id="PTHR23150">
    <property type="entry name" value="SULFATASE MODIFYING FACTOR 1, 2"/>
    <property type="match status" value="1"/>
</dbReference>
<protein>
    <recommendedName>
        <fullName evidence="3">Sulfatase-modifying factor enzyme-like domain-containing protein</fullName>
    </recommendedName>
</protein>
<evidence type="ECO:0000256" key="2">
    <source>
        <dbReference type="SAM" id="SignalP"/>
    </source>
</evidence>
<proteinExistence type="predicted"/>
<evidence type="ECO:0000313" key="5">
    <source>
        <dbReference type="Proteomes" id="UP000001357"/>
    </source>
</evidence>
<dbReference type="InterPro" id="IPR016187">
    <property type="entry name" value="CTDL_fold"/>
</dbReference>
<dbReference type="InterPro" id="IPR005532">
    <property type="entry name" value="SUMF_dom"/>
</dbReference>
<keyword evidence="2" id="KW-0732">Signal</keyword>
<dbReference type="SUPFAM" id="SSF56436">
    <property type="entry name" value="C-type lectin-like"/>
    <property type="match status" value="1"/>
</dbReference>
<keyword evidence="5" id="KW-1185">Reference proteome</keyword>